<evidence type="ECO:0000256" key="6">
    <source>
        <dbReference type="RuleBase" id="RU004355"/>
    </source>
</evidence>
<dbReference type="AlphaFoldDB" id="A0A895XQ18"/>
<dbReference type="GO" id="GO:0005737">
    <property type="term" value="C:cytoplasm"/>
    <property type="evidence" value="ECO:0007669"/>
    <property type="project" value="UniProtKB-SubCell"/>
</dbReference>
<comment type="subunit">
    <text evidence="5">Heterooligomer composed of large and small subunits.</text>
</comment>
<dbReference type="InterPro" id="IPR003753">
    <property type="entry name" value="Exonuc_VII_L"/>
</dbReference>
<dbReference type="EMBL" id="CP070496">
    <property type="protein sequence ID" value="QSB04636.1"/>
    <property type="molecule type" value="Genomic_DNA"/>
</dbReference>
<comment type="similarity">
    <text evidence="5 6">Belongs to the XseA family.</text>
</comment>
<dbReference type="Proteomes" id="UP000662939">
    <property type="component" value="Chromosome"/>
</dbReference>
<dbReference type="GO" id="GO:0006308">
    <property type="term" value="P:DNA catabolic process"/>
    <property type="evidence" value="ECO:0007669"/>
    <property type="project" value="UniProtKB-UniRule"/>
</dbReference>
<protein>
    <recommendedName>
        <fullName evidence="5">Exodeoxyribonuclease 7 large subunit</fullName>
        <ecNumber evidence="5">3.1.11.6</ecNumber>
    </recommendedName>
    <alternativeName>
        <fullName evidence="5">Exodeoxyribonuclease VII large subunit</fullName>
        <shortName evidence="5">Exonuclease VII large subunit</shortName>
    </alternativeName>
</protein>
<dbReference type="GO" id="GO:0003676">
    <property type="term" value="F:nucleic acid binding"/>
    <property type="evidence" value="ECO:0007669"/>
    <property type="project" value="InterPro"/>
</dbReference>
<sequence>MVAVWSGGYSRPVPHNSAETSDTTAPVTPGGHNPADRSTAEPGKSPEAAFPVRELSARIKGWIERLGHVWTEGQVTQINVRGGFAYINLRDPSAEATLNVLAPRAIAQAVEPPLQAGSQVVIGGKIDWYTPRGTLSLRATEIRPVGLGELLARLERLKKQLDQEGLFSPARKKPLPFLPRGIGLITGRNSDAQRDVLKNAQARLPAAHFIVREVAVGGTQAVPQVTSALAELDTNPQVDVIIIARGGGAMEDLLPFSDETLCRAVAAAQTPVVSAIGHEPDTPLLDFVADVRCSTPTAAGKTVVPDLNEETQRLNDARLRSALALKGLLDREQQRLESVRARPCLADPHSMLTERTEAIATLRLRARTRFASRLEQAEESLVHIRARVRSLSPQSTLDRGFAIALTDDGQIVRDAEHVQTGQGLRLKLARGRLRADITETTPHRDSHTEEDTT</sequence>
<keyword evidence="11" id="KW-1185">Reference proteome</keyword>
<feature type="domain" description="OB-fold nucleic acid binding" evidence="9">
    <location>
        <begin position="51"/>
        <end position="143"/>
    </location>
</feature>
<evidence type="ECO:0000256" key="7">
    <source>
        <dbReference type="SAM" id="MobiDB-lite"/>
    </source>
</evidence>
<dbReference type="CDD" id="cd04489">
    <property type="entry name" value="ExoVII_LU_OBF"/>
    <property type="match status" value="1"/>
</dbReference>
<keyword evidence="2 5" id="KW-0540">Nuclease</keyword>
<comment type="subcellular location">
    <subcellularLocation>
        <location evidence="5 6">Cytoplasm</location>
    </subcellularLocation>
</comment>
<evidence type="ECO:0000256" key="4">
    <source>
        <dbReference type="ARBA" id="ARBA00022839"/>
    </source>
</evidence>
<dbReference type="NCBIfam" id="TIGR00237">
    <property type="entry name" value="xseA"/>
    <property type="match status" value="1"/>
</dbReference>
<proteinExistence type="inferred from homology"/>
<evidence type="ECO:0000313" key="10">
    <source>
        <dbReference type="EMBL" id="QSB04636.1"/>
    </source>
</evidence>
<evidence type="ECO:0000259" key="9">
    <source>
        <dbReference type="Pfam" id="PF13742"/>
    </source>
</evidence>
<dbReference type="InterPro" id="IPR025824">
    <property type="entry name" value="OB-fold_nuc-bd_dom"/>
</dbReference>
<evidence type="ECO:0000256" key="1">
    <source>
        <dbReference type="ARBA" id="ARBA00022490"/>
    </source>
</evidence>
<dbReference type="EC" id="3.1.11.6" evidence="5"/>
<feature type="compositionally biased region" description="Polar residues" evidence="7">
    <location>
        <begin position="17"/>
        <end position="26"/>
    </location>
</feature>
<dbReference type="Pfam" id="PF02601">
    <property type="entry name" value="Exonuc_VII_L"/>
    <property type="match status" value="1"/>
</dbReference>
<comment type="catalytic activity">
    <reaction evidence="5 6">
        <text>Exonucleolytic cleavage in either 5'- to 3'- or 3'- to 5'-direction to yield nucleoside 5'-phosphates.</text>
        <dbReference type="EC" id="3.1.11.6"/>
    </reaction>
</comment>
<dbReference type="GO" id="GO:0008855">
    <property type="term" value="F:exodeoxyribonuclease VII activity"/>
    <property type="evidence" value="ECO:0007669"/>
    <property type="project" value="UniProtKB-UniRule"/>
</dbReference>
<keyword evidence="4 5" id="KW-0269">Exonuclease</keyword>
<organism evidence="10 11">
    <name type="scientific">Natronoglycomyces albus</name>
    <dbReference type="NCBI Taxonomy" id="2811108"/>
    <lineage>
        <taxon>Bacteria</taxon>
        <taxon>Bacillati</taxon>
        <taxon>Actinomycetota</taxon>
        <taxon>Actinomycetes</taxon>
        <taxon>Glycomycetales</taxon>
        <taxon>Glycomycetaceae</taxon>
        <taxon>Natronoglycomyces</taxon>
    </lineage>
</organism>
<evidence type="ECO:0000256" key="5">
    <source>
        <dbReference type="HAMAP-Rule" id="MF_00378"/>
    </source>
</evidence>
<comment type="function">
    <text evidence="5">Bidirectionally degrades single-stranded DNA into large acid-insoluble oligonucleotides, which are then degraded further into small acid-soluble oligonucleotides.</text>
</comment>
<dbReference type="GO" id="GO:0009318">
    <property type="term" value="C:exodeoxyribonuclease VII complex"/>
    <property type="evidence" value="ECO:0007669"/>
    <property type="project" value="UniProtKB-UniRule"/>
</dbReference>
<dbReference type="PANTHER" id="PTHR30008">
    <property type="entry name" value="EXODEOXYRIBONUCLEASE 7 LARGE SUBUNIT"/>
    <property type="match status" value="1"/>
</dbReference>
<evidence type="ECO:0000256" key="3">
    <source>
        <dbReference type="ARBA" id="ARBA00022801"/>
    </source>
</evidence>
<name>A0A895XQ18_9ACTN</name>
<reference evidence="10" key="1">
    <citation type="submission" date="2021-02" db="EMBL/GenBank/DDBJ databases">
        <title>Natronoglycomyces albus gen. nov., sp. nov, a haloalkaliphilic actinobacterium from a soda solonchak soil.</title>
        <authorList>
            <person name="Sorokin D.Y."/>
            <person name="Khijniak T.V."/>
            <person name="Zakharycheva A.P."/>
            <person name="Boueva O.V."/>
            <person name="Ariskina E.V."/>
            <person name="Hahnke R.L."/>
            <person name="Bunk B."/>
            <person name="Sproer C."/>
            <person name="Schumann P."/>
            <person name="Evtushenko L.I."/>
            <person name="Kublanov I.V."/>
        </authorList>
    </citation>
    <scope>NUCLEOTIDE SEQUENCE</scope>
    <source>
        <strain evidence="10">DSM 106290</strain>
    </source>
</reference>
<accession>A0A895XQ18</accession>
<feature type="region of interest" description="Disordered" evidence="7">
    <location>
        <begin position="1"/>
        <end position="49"/>
    </location>
</feature>
<evidence type="ECO:0000259" key="8">
    <source>
        <dbReference type="Pfam" id="PF02601"/>
    </source>
</evidence>
<evidence type="ECO:0000256" key="2">
    <source>
        <dbReference type="ARBA" id="ARBA00022722"/>
    </source>
</evidence>
<feature type="domain" description="Exonuclease VII large subunit C-terminal" evidence="8">
    <location>
        <begin position="166"/>
        <end position="387"/>
    </location>
</feature>
<dbReference type="InterPro" id="IPR020579">
    <property type="entry name" value="Exonuc_VII_lsu_C"/>
</dbReference>
<gene>
    <name evidence="5" type="primary">xseA</name>
    <name evidence="10" type="ORF">JQS30_12760</name>
</gene>
<dbReference type="PANTHER" id="PTHR30008:SF0">
    <property type="entry name" value="EXODEOXYRIBONUCLEASE 7 LARGE SUBUNIT"/>
    <property type="match status" value="1"/>
</dbReference>
<keyword evidence="3 5" id="KW-0378">Hydrolase</keyword>
<dbReference type="HAMAP" id="MF_00378">
    <property type="entry name" value="Exonuc_7_L"/>
    <property type="match status" value="1"/>
</dbReference>
<evidence type="ECO:0000313" key="11">
    <source>
        <dbReference type="Proteomes" id="UP000662939"/>
    </source>
</evidence>
<dbReference type="KEGG" id="nav:JQS30_12760"/>
<keyword evidence="1 5" id="KW-0963">Cytoplasm</keyword>
<dbReference type="Pfam" id="PF13742">
    <property type="entry name" value="tRNA_anti_2"/>
    <property type="match status" value="1"/>
</dbReference>